<evidence type="ECO:0000256" key="3">
    <source>
        <dbReference type="ARBA" id="ARBA00023149"/>
    </source>
</evidence>
<evidence type="ECO:0000313" key="7">
    <source>
        <dbReference type="WBParaSite" id="maker-uti_cns_0007176-snap-gene-0.3-mRNA-1"/>
    </source>
</evidence>
<dbReference type="GO" id="GO:0005829">
    <property type="term" value="C:cytosol"/>
    <property type="evidence" value="ECO:0007669"/>
    <property type="project" value="TreeGrafter"/>
</dbReference>
<dbReference type="GO" id="GO:0034236">
    <property type="term" value="F:protein kinase A catalytic subunit binding"/>
    <property type="evidence" value="ECO:0007669"/>
    <property type="project" value="TreeGrafter"/>
</dbReference>
<keyword evidence="2" id="KW-0116">cAMP-binding</keyword>
<proteinExistence type="inferred from homology"/>
<dbReference type="Gene3D" id="2.60.120.10">
    <property type="entry name" value="Jelly Rolls"/>
    <property type="match status" value="2"/>
</dbReference>
<dbReference type="InterPro" id="IPR018488">
    <property type="entry name" value="cNMP-bd_CS"/>
</dbReference>
<keyword evidence="2" id="KW-0547">Nucleotide-binding</keyword>
<sequence length="672" mass="74435">MSFTDRVISLCETAPEGRNEEEIEFLARWIESSSSYFRKLRNKDAIREIVRDCHLQRFHANELIIRQGEKGHSFYLVITGRVSVYVNSDAEQASEPVTAADASASGAGGPNQADRDPEADADDADEDVDLAFLDDANKLASHGEDAEELRSRLLGAHVLQMGEGYAFGEIALTSPNSIRKASVICDEDVAVLVIHQVSFARTLKAYQLQEYQMIESFIDTCPVFVNWRPKQRQSLRNSLHKEVYGYGEPIVQQGQKSGGLFFIVGGSVKLLADPIRWPASIQKSEKDEQSSAAPAATPAPAAAAVQAGLLRHRQGYQAAEQRQRSRQVEIALLGEGEILGQVELLASLGESLTTAISVDNTYGYWLNRANCRRLLSRNRGALAQLRQTILLRLHQLGPAPADASLYYRHLCRVNAERRRHLRERSRPAKLVASLQNEDEEEARESELDSGQPQLKMWQQQQQQRRRTVPRSRRLLQRELEASEKGIVSGLEYRQPAAAFAANEANRAAFRPTDAGKGPGDSAGAANAPPSAAWTTSNSGVPRLLTDFELSKAHLRLIERRIEAFCTDTAGVVYRRPGVGAVGGGIGGNVKGQKPHVEPLLRLPDVEIQKPRLRGSRVLVKTKQCPASNANGQMVLGHSHVTNHLVQSLPDWDQKVLRTRRERLRQLEQMSSA</sequence>
<dbReference type="PANTHER" id="PTHR11635">
    <property type="entry name" value="CAMP-DEPENDENT PROTEIN KINASE REGULATORY CHAIN"/>
    <property type="match status" value="1"/>
</dbReference>
<feature type="region of interest" description="Disordered" evidence="4">
    <location>
        <begin position="422"/>
        <end position="472"/>
    </location>
</feature>
<evidence type="ECO:0000313" key="6">
    <source>
        <dbReference type="Proteomes" id="UP000095280"/>
    </source>
</evidence>
<dbReference type="GO" id="GO:0004862">
    <property type="term" value="F:cAMP-dependent protein kinase inhibitor activity"/>
    <property type="evidence" value="ECO:0007669"/>
    <property type="project" value="TreeGrafter"/>
</dbReference>
<reference evidence="7" key="1">
    <citation type="submission" date="2016-11" db="UniProtKB">
        <authorList>
            <consortium name="WormBaseParasite"/>
        </authorList>
    </citation>
    <scope>IDENTIFICATION</scope>
</reference>
<feature type="compositionally biased region" description="Low complexity" evidence="4">
    <location>
        <begin position="451"/>
        <end position="462"/>
    </location>
</feature>
<keyword evidence="3" id="KW-0114">cAMP</keyword>
<protein>
    <submittedName>
        <fullName evidence="7">Cyclic nucleotide-binding domain-containing protein</fullName>
    </submittedName>
</protein>
<feature type="compositionally biased region" description="Low complexity" evidence="4">
    <location>
        <begin position="519"/>
        <end position="532"/>
    </location>
</feature>
<feature type="region of interest" description="Disordered" evidence="4">
    <location>
        <begin position="95"/>
        <end position="122"/>
    </location>
</feature>
<comment type="similarity">
    <text evidence="1">Belongs to the cAMP-dependent kinase regulatory chain family.</text>
</comment>
<evidence type="ECO:0000256" key="1">
    <source>
        <dbReference type="ARBA" id="ARBA00005753"/>
    </source>
</evidence>
<dbReference type="GO" id="GO:0030552">
    <property type="term" value="F:cAMP binding"/>
    <property type="evidence" value="ECO:0007669"/>
    <property type="project" value="UniProtKB-KW"/>
</dbReference>
<dbReference type="Pfam" id="PF00027">
    <property type="entry name" value="cNMP_binding"/>
    <property type="match status" value="1"/>
</dbReference>
<dbReference type="Proteomes" id="UP000095280">
    <property type="component" value="Unplaced"/>
</dbReference>
<feature type="domain" description="Cyclic nucleotide-binding" evidence="5">
    <location>
        <begin position="37"/>
        <end position="220"/>
    </location>
</feature>
<dbReference type="PANTHER" id="PTHR11635:SF152">
    <property type="entry name" value="CAMP-DEPENDENT PROTEIN KINASE TYPE I REGULATORY SUBUNIT-RELATED"/>
    <property type="match status" value="1"/>
</dbReference>
<dbReference type="CDD" id="cd00038">
    <property type="entry name" value="CAP_ED"/>
    <property type="match status" value="1"/>
</dbReference>
<dbReference type="GO" id="GO:0005952">
    <property type="term" value="C:cAMP-dependent protein kinase complex"/>
    <property type="evidence" value="ECO:0007669"/>
    <property type="project" value="InterPro"/>
</dbReference>
<dbReference type="InterPro" id="IPR018490">
    <property type="entry name" value="cNMP-bd_dom_sf"/>
</dbReference>
<dbReference type="PROSITE" id="PS50042">
    <property type="entry name" value="CNMP_BINDING_3"/>
    <property type="match status" value="2"/>
</dbReference>
<dbReference type="AlphaFoldDB" id="A0A1I8HP58"/>
<dbReference type="InterPro" id="IPR014710">
    <property type="entry name" value="RmlC-like_jellyroll"/>
</dbReference>
<evidence type="ECO:0000256" key="4">
    <source>
        <dbReference type="SAM" id="MobiDB-lite"/>
    </source>
</evidence>
<accession>A0A1I8HP58</accession>
<feature type="compositionally biased region" description="Basic residues" evidence="4">
    <location>
        <begin position="463"/>
        <end position="472"/>
    </location>
</feature>
<name>A0A1I8HP58_9PLAT</name>
<feature type="domain" description="Cyclic nucleotide-binding" evidence="5">
    <location>
        <begin position="223"/>
        <end position="271"/>
    </location>
</feature>
<dbReference type="InterPro" id="IPR000595">
    <property type="entry name" value="cNMP-bd_dom"/>
</dbReference>
<dbReference type="SUPFAM" id="SSF51206">
    <property type="entry name" value="cAMP-binding domain-like"/>
    <property type="match status" value="2"/>
</dbReference>
<evidence type="ECO:0000256" key="2">
    <source>
        <dbReference type="ARBA" id="ARBA00022566"/>
    </source>
</evidence>
<keyword evidence="6" id="KW-1185">Reference proteome</keyword>
<organism evidence="6 7">
    <name type="scientific">Macrostomum lignano</name>
    <dbReference type="NCBI Taxonomy" id="282301"/>
    <lineage>
        <taxon>Eukaryota</taxon>
        <taxon>Metazoa</taxon>
        <taxon>Spiralia</taxon>
        <taxon>Lophotrochozoa</taxon>
        <taxon>Platyhelminthes</taxon>
        <taxon>Rhabditophora</taxon>
        <taxon>Macrostomorpha</taxon>
        <taxon>Macrostomida</taxon>
        <taxon>Macrostomidae</taxon>
        <taxon>Macrostomum</taxon>
    </lineage>
</organism>
<feature type="region of interest" description="Disordered" evidence="4">
    <location>
        <begin position="510"/>
        <end position="536"/>
    </location>
</feature>
<evidence type="ECO:0000259" key="5">
    <source>
        <dbReference type="PROSITE" id="PS50042"/>
    </source>
</evidence>
<dbReference type="InterPro" id="IPR050503">
    <property type="entry name" value="cAMP-dep_PK_reg_su-like"/>
</dbReference>
<dbReference type="PROSITE" id="PS00888">
    <property type="entry name" value="CNMP_BINDING_1"/>
    <property type="match status" value="1"/>
</dbReference>
<dbReference type="WBParaSite" id="maker-uti_cns_0007176-snap-gene-0.3-mRNA-1">
    <property type="protein sequence ID" value="maker-uti_cns_0007176-snap-gene-0.3-mRNA-1"/>
    <property type="gene ID" value="maker-uti_cns_0007176-snap-gene-0.3"/>
</dbReference>